<proteinExistence type="predicted"/>
<protein>
    <submittedName>
        <fullName evidence="1">Uncharacterized protein</fullName>
    </submittedName>
</protein>
<evidence type="ECO:0000313" key="1">
    <source>
        <dbReference type="EMBL" id="CAH7683300.1"/>
    </source>
</evidence>
<sequence>MSFDCFNGDWKWHTTVTINKALINQMRLDILVGNQLKDEIYKPFELLDPDQRLEGSYDVQTIEGKVWRNLCWITSRVTLERARNVFDSNYLEENWEVDPNREFVDLVILRLPTMPYGHSSRKRDDDNTRVCGILKEDKKGKMTYAQTEKVRSADYCDKRLQSKSRQEVFFARDQLENGRDIEGERVEVSRMKRMRMEVKTTYIYKAKNGESASVVVDVLLKVIDEAGEELVLPIKGMKVGSGMAKDTKRMGKTE</sequence>
<accession>A0AAV0B9S9</accession>
<gene>
    <name evidence="1" type="ORF">PPACK8108_LOCUS16742</name>
</gene>
<evidence type="ECO:0000313" key="2">
    <source>
        <dbReference type="Proteomes" id="UP001153365"/>
    </source>
</evidence>
<dbReference type="Proteomes" id="UP001153365">
    <property type="component" value="Unassembled WGS sequence"/>
</dbReference>
<keyword evidence="2" id="KW-1185">Reference proteome</keyword>
<reference evidence="1" key="1">
    <citation type="submission" date="2022-06" db="EMBL/GenBank/DDBJ databases">
        <authorList>
            <consortium name="SYNGENTA / RWTH Aachen University"/>
        </authorList>
    </citation>
    <scope>NUCLEOTIDE SEQUENCE</scope>
</reference>
<dbReference type="EMBL" id="CALTRL010004605">
    <property type="protein sequence ID" value="CAH7683300.1"/>
    <property type="molecule type" value="Genomic_DNA"/>
</dbReference>
<name>A0AAV0B9S9_PHAPC</name>
<dbReference type="AlphaFoldDB" id="A0AAV0B9S9"/>
<comment type="caution">
    <text evidence="1">The sequence shown here is derived from an EMBL/GenBank/DDBJ whole genome shotgun (WGS) entry which is preliminary data.</text>
</comment>
<organism evidence="1 2">
    <name type="scientific">Phakopsora pachyrhizi</name>
    <name type="common">Asian soybean rust disease fungus</name>
    <dbReference type="NCBI Taxonomy" id="170000"/>
    <lineage>
        <taxon>Eukaryota</taxon>
        <taxon>Fungi</taxon>
        <taxon>Dikarya</taxon>
        <taxon>Basidiomycota</taxon>
        <taxon>Pucciniomycotina</taxon>
        <taxon>Pucciniomycetes</taxon>
        <taxon>Pucciniales</taxon>
        <taxon>Phakopsoraceae</taxon>
        <taxon>Phakopsora</taxon>
    </lineage>
</organism>